<evidence type="ECO:0000313" key="2">
    <source>
        <dbReference type="EMBL" id="EUA06790.1"/>
    </source>
</evidence>
<dbReference type="PATRIC" id="fig|1299334.3.peg.9982"/>
<accession>X7YKC1</accession>
<name>X7YKC1_MYCXE</name>
<sequence>MASIGSVCELPTVNKFFNGNPMLGTVAGGIDHFTGRAGRKRWNSIAEIIARGWDDVLAAIDGIVSTPDVDGPRRRGQPTSWLSHARTTTRSRPWTSTSVPRSTSRKNPLRPTTAWCWAAMRTSG</sequence>
<feature type="compositionally biased region" description="Low complexity" evidence="1">
    <location>
        <begin position="86"/>
        <end position="102"/>
    </location>
</feature>
<feature type="region of interest" description="Disordered" evidence="1">
    <location>
        <begin position="66"/>
        <end position="108"/>
    </location>
</feature>
<protein>
    <submittedName>
        <fullName evidence="2">Uncharacterized protein</fullName>
    </submittedName>
</protein>
<gene>
    <name evidence="2" type="ORF">I553_0394</name>
</gene>
<organism evidence="2">
    <name type="scientific">Mycobacterium xenopi 4042</name>
    <dbReference type="NCBI Taxonomy" id="1299334"/>
    <lineage>
        <taxon>Bacteria</taxon>
        <taxon>Bacillati</taxon>
        <taxon>Actinomycetota</taxon>
        <taxon>Actinomycetes</taxon>
        <taxon>Mycobacteriales</taxon>
        <taxon>Mycobacteriaceae</taxon>
        <taxon>Mycobacterium</taxon>
    </lineage>
</organism>
<reference evidence="2" key="1">
    <citation type="submission" date="2014-01" db="EMBL/GenBank/DDBJ databases">
        <authorList>
            <person name="Brown-Elliot B."/>
            <person name="Wallace R."/>
            <person name="Lenaerts A."/>
            <person name="Ordway D."/>
            <person name="DeGroote M.A."/>
            <person name="Parker T."/>
            <person name="Sizemore C."/>
            <person name="Tallon L.J."/>
            <person name="Sadzewicz L.K."/>
            <person name="Sengamalay N."/>
            <person name="Fraser C.M."/>
            <person name="Hine E."/>
            <person name="Shefchek K.A."/>
            <person name="Das S.P."/>
            <person name="Tettelin H."/>
        </authorList>
    </citation>
    <scope>NUCLEOTIDE SEQUENCE [LARGE SCALE GENOMIC DNA]</scope>
    <source>
        <strain evidence="2">4042</strain>
    </source>
</reference>
<dbReference type="EMBL" id="JAOB01000093">
    <property type="protein sequence ID" value="EUA06790.1"/>
    <property type="molecule type" value="Genomic_DNA"/>
</dbReference>
<evidence type="ECO:0000256" key="1">
    <source>
        <dbReference type="SAM" id="MobiDB-lite"/>
    </source>
</evidence>
<dbReference type="AlphaFoldDB" id="X7YKC1"/>
<proteinExistence type="predicted"/>
<comment type="caution">
    <text evidence="2">The sequence shown here is derived from an EMBL/GenBank/DDBJ whole genome shotgun (WGS) entry which is preliminary data.</text>
</comment>